<accession>A0A2S2PST2</accession>
<reference evidence="1" key="1">
    <citation type="submission" date="2018-04" db="EMBL/GenBank/DDBJ databases">
        <title>Transcriptome of Schizaphis graminum biotype I.</title>
        <authorList>
            <person name="Scully E.D."/>
            <person name="Geib S.M."/>
            <person name="Palmer N.A."/>
            <person name="Koch K."/>
            <person name="Bradshaw J."/>
            <person name="Heng-Moss T."/>
            <person name="Sarath G."/>
        </authorList>
    </citation>
    <scope>NUCLEOTIDE SEQUENCE</scope>
</reference>
<proteinExistence type="predicted"/>
<gene>
    <name evidence="1" type="ORF">g.155334</name>
</gene>
<dbReference type="AlphaFoldDB" id="A0A2S2PST2"/>
<evidence type="ECO:0000313" key="1">
    <source>
        <dbReference type="EMBL" id="MBY32509.1"/>
    </source>
</evidence>
<protein>
    <submittedName>
        <fullName evidence="1">Uncharacterized protein</fullName>
    </submittedName>
</protein>
<dbReference type="EMBL" id="GGMR01019890">
    <property type="protein sequence ID" value="MBY32509.1"/>
    <property type="molecule type" value="Transcribed_RNA"/>
</dbReference>
<name>A0A2S2PST2_SCHGA</name>
<sequence length="273" mass="31563">MEISNFRKINKDRLSAFLEHLENKKLSDNSDEIFGKCLMILKTLLYTPSNFIPDNKLSTQSNIKKFLYSINFDVIEPDHMIKLKSILDQGADFDIYARYIESILNKNNKALNSVLMTVWTQLGSNVLKLPIIIQEKTIKVNPLIFEKTILSAISLWEINDLIDVCSKSPLVFQTCSSIFNELLIKLNFSNNFMEFLNYFVNGVSSRCINNNIDIVDIYPNKCRSILTLRDIKNKNSTLVTDYDLNDEVKKLALAYPKQFICLLSHFPDLYLSY</sequence>
<organism evidence="1">
    <name type="scientific">Schizaphis graminum</name>
    <name type="common">Green bug aphid</name>
    <dbReference type="NCBI Taxonomy" id="13262"/>
    <lineage>
        <taxon>Eukaryota</taxon>
        <taxon>Metazoa</taxon>
        <taxon>Ecdysozoa</taxon>
        <taxon>Arthropoda</taxon>
        <taxon>Hexapoda</taxon>
        <taxon>Insecta</taxon>
        <taxon>Pterygota</taxon>
        <taxon>Neoptera</taxon>
        <taxon>Paraneoptera</taxon>
        <taxon>Hemiptera</taxon>
        <taxon>Sternorrhyncha</taxon>
        <taxon>Aphidomorpha</taxon>
        <taxon>Aphidoidea</taxon>
        <taxon>Aphididae</taxon>
        <taxon>Aphidini</taxon>
        <taxon>Schizaphis</taxon>
    </lineage>
</organism>